<dbReference type="InterPro" id="IPR001611">
    <property type="entry name" value="Leu-rich_rpt"/>
</dbReference>
<evidence type="ECO:0000256" key="2">
    <source>
        <dbReference type="ARBA" id="ARBA00022490"/>
    </source>
</evidence>
<dbReference type="InterPro" id="IPR052410">
    <property type="entry name" value="DRC5"/>
</dbReference>
<dbReference type="GO" id="GO:0005856">
    <property type="term" value="C:cytoskeleton"/>
    <property type="evidence" value="ECO:0007669"/>
    <property type="project" value="UniProtKB-SubCell"/>
</dbReference>
<accession>A0AAD5U8S8</accession>
<dbReference type="PANTHER" id="PTHR24107:SF2">
    <property type="entry name" value="NLR FAMILY CARD DOMAIN CONTAINING 3"/>
    <property type="match status" value="1"/>
</dbReference>
<comment type="caution">
    <text evidence="4">The sequence shown here is derived from an EMBL/GenBank/DDBJ whole genome shotgun (WGS) entry which is preliminary data.</text>
</comment>
<protein>
    <submittedName>
        <fullName evidence="4">Uncharacterized protein</fullName>
    </submittedName>
</protein>
<gene>
    <name evidence="4" type="ORF">HK103_004030</name>
</gene>
<evidence type="ECO:0000313" key="5">
    <source>
        <dbReference type="Proteomes" id="UP001210925"/>
    </source>
</evidence>
<name>A0AAD5U8S8_9FUNG</name>
<keyword evidence="5" id="KW-1185">Reference proteome</keyword>
<proteinExistence type="predicted"/>
<evidence type="ECO:0000256" key="3">
    <source>
        <dbReference type="ARBA" id="ARBA00023212"/>
    </source>
</evidence>
<evidence type="ECO:0000313" key="4">
    <source>
        <dbReference type="EMBL" id="KAJ3250141.1"/>
    </source>
</evidence>
<dbReference type="SUPFAM" id="SSF52047">
    <property type="entry name" value="RNI-like"/>
    <property type="match status" value="1"/>
</dbReference>
<dbReference type="PANTHER" id="PTHR24107">
    <property type="entry name" value="YNEIN REGULATORY COMPLEX SUBUNIT 5"/>
    <property type="match status" value="1"/>
</dbReference>
<sequence length="464" mass="52733">MLLLAKLGITENFWPEFKFIRKEYSATDAGVFAELQHSSWKFIKFTTDSTAITMIQPPKTKELNLVIRRISDLNKFLSVLDSNIVTELRTDFDSSIAPKNISVLIQHFNKMSRLQTVQIHAKLLDSSHALALQNTLALTNISVLDLKTCGIDDEFIAILCNALLHSRVQVLDLYSNRIGNDGVQRLAQVLSSTNIKQLVLSYNRFNIHGLQQLSSGLINSKVTSLKIPSVRIDPEPIQEFFDNIHLMNLEALELYRNIGVENTQMLLNSMTRSNLKKLEIEILTEYLPAFLKTVYHSKVTDLHLISNDPDECCRILAENKEYMKLDKLRIGKGVTAKGLKDLFSAIKLVKELDLQENFKIGDKEMEIISKYLPKTNLQKLVLSGCSFKDDGLASLMNGLQKSSLQYLELRYMKASTEAVVSFMKGVCDSLKVLDISYGNMLDFARIRAESMRYPRLKVIKLSNW</sequence>
<organism evidence="4 5">
    <name type="scientific">Boothiomyces macroporosus</name>
    <dbReference type="NCBI Taxonomy" id="261099"/>
    <lineage>
        <taxon>Eukaryota</taxon>
        <taxon>Fungi</taxon>
        <taxon>Fungi incertae sedis</taxon>
        <taxon>Chytridiomycota</taxon>
        <taxon>Chytridiomycota incertae sedis</taxon>
        <taxon>Chytridiomycetes</taxon>
        <taxon>Rhizophydiales</taxon>
        <taxon>Terramycetaceae</taxon>
        <taxon>Boothiomyces</taxon>
    </lineage>
</organism>
<evidence type="ECO:0000256" key="1">
    <source>
        <dbReference type="ARBA" id="ARBA00004245"/>
    </source>
</evidence>
<dbReference type="AlphaFoldDB" id="A0AAD5U8S8"/>
<keyword evidence="3" id="KW-0206">Cytoskeleton</keyword>
<comment type="subcellular location">
    <subcellularLocation>
        <location evidence="1">Cytoplasm</location>
        <location evidence="1">Cytoskeleton</location>
    </subcellularLocation>
</comment>
<dbReference type="Pfam" id="PF13516">
    <property type="entry name" value="LRR_6"/>
    <property type="match status" value="2"/>
</dbReference>
<dbReference type="EMBL" id="JADGKB010000301">
    <property type="protein sequence ID" value="KAJ3250141.1"/>
    <property type="molecule type" value="Genomic_DNA"/>
</dbReference>
<dbReference type="InterPro" id="IPR032675">
    <property type="entry name" value="LRR_dom_sf"/>
</dbReference>
<dbReference type="Proteomes" id="UP001210925">
    <property type="component" value="Unassembled WGS sequence"/>
</dbReference>
<dbReference type="SMART" id="SM00368">
    <property type="entry name" value="LRR_RI"/>
    <property type="match status" value="4"/>
</dbReference>
<dbReference type="Gene3D" id="3.80.10.10">
    <property type="entry name" value="Ribonuclease Inhibitor"/>
    <property type="match status" value="2"/>
</dbReference>
<keyword evidence="2" id="KW-0963">Cytoplasm</keyword>
<reference evidence="4" key="1">
    <citation type="submission" date="2020-05" db="EMBL/GenBank/DDBJ databases">
        <title>Phylogenomic resolution of chytrid fungi.</title>
        <authorList>
            <person name="Stajich J.E."/>
            <person name="Amses K."/>
            <person name="Simmons R."/>
            <person name="Seto K."/>
            <person name="Myers J."/>
            <person name="Bonds A."/>
            <person name="Quandt C.A."/>
            <person name="Barry K."/>
            <person name="Liu P."/>
            <person name="Grigoriev I."/>
            <person name="Longcore J.E."/>
            <person name="James T.Y."/>
        </authorList>
    </citation>
    <scope>NUCLEOTIDE SEQUENCE</scope>
    <source>
        <strain evidence="4">PLAUS21</strain>
    </source>
</reference>